<dbReference type="InterPro" id="IPR007345">
    <property type="entry name" value="Polysacch_pyruvyl_Trfase"/>
</dbReference>
<sequence>MKIGIITYHKSHNYGALLQAIALRIKLVQMGHDVYFIDYWPLYHKQLYDFFSIKEMFNYGIKDAIKYGLKILLSYKKRKKRITSFMQFIEEFIQPYCIDYSTNDKFDIIIYGSDQIWRKQPELSNHFDPVYFADNILKANKHIAYAASMGNMDLSKKNYDFLKEKVNKFSHISVREEKLKFIMEEVGINSPLVLDPTLLLTNDIWERVFPIRNMFNERYVLYYRLLRNSFNEKQVADFAQRLGCKLLILEGRPRPTIKKDTISSANPIEFISLIKYADFIFTSSYHGMVFSLIFHKQFFASFSENSDRAESLLTSLDLKDHLIPHKSDIPTHIRKIDYTSIDLKINSLRSLSEKFLKESI</sequence>
<organism evidence="2 3">
    <name type="scientific">Phocaeicola vulgatus</name>
    <name type="common">Bacteroides vulgatus</name>
    <dbReference type="NCBI Taxonomy" id="821"/>
    <lineage>
        <taxon>Bacteria</taxon>
        <taxon>Pseudomonadati</taxon>
        <taxon>Bacteroidota</taxon>
        <taxon>Bacteroidia</taxon>
        <taxon>Bacteroidales</taxon>
        <taxon>Bacteroidaceae</taxon>
        <taxon>Phocaeicola</taxon>
    </lineage>
</organism>
<dbReference type="GO" id="GO:0016740">
    <property type="term" value="F:transferase activity"/>
    <property type="evidence" value="ECO:0007669"/>
    <property type="project" value="UniProtKB-KW"/>
</dbReference>
<protein>
    <submittedName>
        <fullName evidence="2">Polysaccharide pyruvyl transferase family protein</fullName>
    </submittedName>
</protein>
<dbReference type="RefSeq" id="WP_038605904.1">
    <property type="nucleotide sequence ID" value="NZ_JAHYQV010000050.1"/>
</dbReference>
<reference evidence="2 3" key="1">
    <citation type="submission" date="2018-08" db="EMBL/GenBank/DDBJ databases">
        <title>A genome reference for cultivated species of the human gut microbiota.</title>
        <authorList>
            <person name="Zou Y."/>
            <person name="Xue W."/>
            <person name="Luo G."/>
        </authorList>
    </citation>
    <scope>NUCLEOTIDE SEQUENCE [LARGE SCALE GENOMIC DNA]</scope>
    <source>
        <strain evidence="2 3">AF25-30LB</strain>
    </source>
</reference>
<comment type="caution">
    <text evidence="2">The sequence shown here is derived from an EMBL/GenBank/DDBJ whole genome shotgun (WGS) entry which is preliminary data.</text>
</comment>
<keyword evidence="2" id="KW-0808">Transferase</keyword>
<gene>
    <name evidence="2" type="ORF">DWY53_17670</name>
</gene>
<evidence type="ECO:0000313" key="3">
    <source>
        <dbReference type="Proteomes" id="UP000266497"/>
    </source>
</evidence>
<dbReference type="AlphaFoldDB" id="A0A395UMT0"/>
<accession>A0A395UMT0</accession>
<evidence type="ECO:0000313" key="2">
    <source>
        <dbReference type="EMBL" id="RGR34917.1"/>
    </source>
</evidence>
<dbReference type="EMBL" id="QRUD01000060">
    <property type="protein sequence ID" value="RGR34917.1"/>
    <property type="molecule type" value="Genomic_DNA"/>
</dbReference>
<name>A0A395UMT0_PHOVU</name>
<feature type="domain" description="Polysaccharide pyruvyl transferase" evidence="1">
    <location>
        <begin position="13"/>
        <end position="300"/>
    </location>
</feature>
<proteinExistence type="predicted"/>
<dbReference type="Proteomes" id="UP000266497">
    <property type="component" value="Unassembled WGS sequence"/>
</dbReference>
<evidence type="ECO:0000259" key="1">
    <source>
        <dbReference type="Pfam" id="PF04230"/>
    </source>
</evidence>
<dbReference type="Pfam" id="PF04230">
    <property type="entry name" value="PS_pyruv_trans"/>
    <property type="match status" value="1"/>
</dbReference>